<dbReference type="Pfam" id="PF03969">
    <property type="entry name" value="AFG1_ATPase"/>
    <property type="match status" value="1"/>
</dbReference>
<protein>
    <submittedName>
        <fullName evidence="3">Putative atpase n2b</fullName>
    </submittedName>
</protein>
<dbReference type="AlphaFoldDB" id="A0A8E0S476"/>
<dbReference type="GO" id="GO:0005739">
    <property type="term" value="C:mitochondrion"/>
    <property type="evidence" value="ECO:0007669"/>
    <property type="project" value="TreeGrafter"/>
</dbReference>
<dbReference type="GO" id="GO:0016887">
    <property type="term" value="F:ATP hydrolysis activity"/>
    <property type="evidence" value="ECO:0007669"/>
    <property type="project" value="InterPro"/>
</dbReference>
<reference evidence="3" key="1">
    <citation type="submission" date="2019-05" db="EMBL/GenBank/DDBJ databases">
        <title>Annotation for the trematode Fasciolopsis buski.</title>
        <authorList>
            <person name="Choi Y.-J."/>
        </authorList>
    </citation>
    <scope>NUCLEOTIDE SEQUENCE</scope>
    <source>
        <strain evidence="3">HT</strain>
        <tissue evidence="3">Whole worm</tissue>
    </source>
</reference>
<evidence type="ECO:0000256" key="2">
    <source>
        <dbReference type="ARBA" id="ARBA00022840"/>
    </source>
</evidence>
<dbReference type="InterPro" id="IPR005654">
    <property type="entry name" value="ATPase_AFG1-like"/>
</dbReference>
<name>A0A8E0S476_9TREM</name>
<dbReference type="Proteomes" id="UP000728185">
    <property type="component" value="Unassembled WGS sequence"/>
</dbReference>
<gene>
    <name evidence="3" type="ORF">FBUS_10582</name>
</gene>
<sequence length="180" mass="20090">MFTLLAGADGHDIPFCVTRNIVDRLENIFFTLFCCHYFLVGPPVPTTVTTYGRSVVYPHTGSRVILCNFEELCESPLSAADYLSLAASFHTVLLRKVPQLGLYRLSSLKRFTHLIDVLYDNHVRIVIAAEQPISNLVSHENRSLAEMIAANRQLIDDLQLNMVSDLMIGCGAIANQKEHA</sequence>
<organism evidence="3 4">
    <name type="scientific">Fasciolopsis buskii</name>
    <dbReference type="NCBI Taxonomy" id="27845"/>
    <lineage>
        <taxon>Eukaryota</taxon>
        <taxon>Metazoa</taxon>
        <taxon>Spiralia</taxon>
        <taxon>Lophotrochozoa</taxon>
        <taxon>Platyhelminthes</taxon>
        <taxon>Trematoda</taxon>
        <taxon>Digenea</taxon>
        <taxon>Plagiorchiida</taxon>
        <taxon>Echinostomata</taxon>
        <taxon>Echinostomatoidea</taxon>
        <taxon>Fasciolidae</taxon>
        <taxon>Fasciolopsis</taxon>
    </lineage>
</organism>
<keyword evidence="1" id="KW-0547">Nucleotide-binding</keyword>
<keyword evidence="4" id="KW-1185">Reference proteome</keyword>
<evidence type="ECO:0000313" key="3">
    <source>
        <dbReference type="EMBL" id="KAA0200556.1"/>
    </source>
</evidence>
<dbReference type="EMBL" id="LUCM01000412">
    <property type="protein sequence ID" value="KAA0200556.1"/>
    <property type="molecule type" value="Genomic_DNA"/>
</dbReference>
<accession>A0A8E0S476</accession>
<comment type="caution">
    <text evidence="3">The sequence shown here is derived from an EMBL/GenBank/DDBJ whole genome shotgun (WGS) entry which is preliminary data.</text>
</comment>
<dbReference type="OrthoDB" id="548867at2759"/>
<proteinExistence type="predicted"/>
<dbReference type="GO" id="GO:0005524">
    <property type="term" value="F:ATP binding"/>
    <property type="evidence" value="ECO:0007669"/>
    <property type="project" value="UniProtKB-KW"/>
</dbReference>
<keyword evidence="2" id="KW-0067">ATP-binding</keyword>
<dbReference type="PANTHER" id="PTHR12169:SF6">
    <property type="entry name" value="AFG1-LIKE ATPASE"/>
    <property type="match status" value="1"/>
</dbReference>
<evidence type="ECO:0000256" key="1">
    <source>
        <dbReference type="ARBA" id="ARBA00022741"/>
    </source>
</evidence>
<evidence type="ECO:0000313" key="4">
    <source>
        <dbReference type="Proteomes" id="UP000728185"/>
    </source>
</evidence>
<dbReference type="PANTHER" id="PTHR12169">
    <property type="entry name" value="ATPASE N2B"/>
    <property type="match status" value="1"/>
</dbReference>